<dbReference type="OrthoDB" id="6123450at2759"/>
<keyword evidence="12" id="KW-1185">Reference proteome</keyword>
<evidence type="ECO:0000313" key="11">
    <source>
        <dbReference type="EMBL" id="MBW0492614.1"/>
    </source>
</evidence>
<dbReference type="PRINTS" id="PR00736">
    <property type="entry name" value="GLHYDRLASE15"/>
</dbReference>
<dbReference type="InterPro" id="IPR011613">
    <property type="entry name" value="GH15-like"/>
</dbReference>
<comment type="caution">
    <text evidence="11">The sequence shown here is derived from an EMBL/GenBank/DDBJ whole genome shotgun (WGS) entry which is preliminary data.</text>
</comment>
<comment type="similarity">
    <text evidence="2">Belongs to the glycosyl hydrolase 15 family.</text>
</comment>
<organism evidence="11 12">
    <name type="scientific">Austropuccinia psidii MF-1</name>
    <dbReference type="NCBI Taxonomy" id="1389203"/>
    <lineage>
        <taxon>Eukaryota</taxon>
        <taxon>Fungi</taxon>
        <taxon>Dikarya</taxon>
        <taxon>Basidiomycota</taxon>
        <taxon>Pucciniomycotina</taxon>
        <taxon>Pucciniomycetes</taxon>
        <taxon>Pucciniales</taxon>
        <taxon>Sphaerophragmiaceae</taxon>
        <taxon>Austropuccinia</taxon>
    </lineage>
</organism>
<evidence type="ECO:0000256" key="2">
    <source>
        <dbReference type="ARBA" id="ARBA00006188"/>
    </source>
</evidence>
<reference evidence="11" key="1">
    <citation type="submission" date="2021-03" db="EMBL/GenBank/DDBJ databases">
        <title>Draft genome sequence of rust myrtle Austropuccinia psidii MF-1, a brazilian biotype.</title>
        <authorList>
            <person name="Quecine M.C."/>
            <person name="Pachon D.M.R."/>
            <person name="Bonatelli M.L."/>
            <person name="Correr F.H."/>
            <person name="Franceschini L.M."/>
            <person name="Leite T.F."/>
            <person name="Margarido G.R.A."/>
            <person name="Almeida C.A."/>
            <person name="Ferrarezi J.A."/>
            <person name="Labate C.A."/>
        </authorList>
    </citation>
    <scope>NUCLEOTIDE SEQUENCE</scope>
    <source>
        <strain evidence="11">MF-1</strain>
    </source>
</reference>
<name>A0A9Q3CWK8_9BASI</name>
<keyword evidence="6" id="KW-0326">Glycosidase</keyword>
<evidence type="ECO:0000256" key="3">
    <source>
        <dbReference type="ARBA" id="ARBA00012593"/>
    </source>
</evidence>
<accession>A0A9Q3CWK8</accession>
<feature type="domain" description="GH15-like" evidence="10">
    <location>
        <begin position="12"/>
        <end position="363"/>
    </location>
</feature>
<dbReference type="Pfam" id="PF00723">
    <property type="entry name" value="Glyco_hydro_15"/>
    <property type="match status" value="1"/>
</dbReference>
<gene>
    <name evidence="11" type="ORF">O181_032329</name>
</gene>
<dbReference type="SUPFAM" id="SSF48208">
    <property type="entry name" value="Six-hairpin glycosidases"/>
    <property type="match status" value="1"/>
</dbReference>
<evidence type="ECO:0000256" key="5">
    <source>
        <dbReference type="ARBA" id="ARBA00023277"/>
    </source>
</evidence>
<evidence type="ECO:0000256" key="8">
    <source>
        <dbReference type="ARBA" id="ARBA00033442"/>
    </source>
</evidence>
<dbReference type="PANTHER" id="PTHR31616">
    <property type="entry name" value="TREHALASE"/>
    <property type="match status" value="1"/>
</dbReference>
<dbReference type="GO" id="GO:0000272">
    <property type="term" value="P:polysaccharide catabolic process"/>
    <property type="evidence" value="ECO:0007669"/>
    <property type="project" value="UniProtKB-KW"/>
</dbReference>
<evidence type="ECO:0000256" key="1">
    <source>
        <dbReference type="ARBA" id="ARBA00001863"/>
    </source>
</evidence>
<evidence type="ECO:0000256" key="6">
    <source>
        <dbReference type="ARBA" id="ARBA00023295"/>
    </source>
</evidence>
<dbReference type="InterPro" id="IPR012341">
    <property type="entry name" value="6hp_glycosidase-like_sf"/>
</dbReference>
<comment type="catalytic activity">
    <reaction evidence="1">
        <text>Hydrolysis of terminal (1-&gt;4)-linked alpha-D-glucose residues successively from non-reducing ends of the chains with release of beta-D-glucose.</text>
        <dbReference type="EC" id="3.2.1.3"/>
    </reaction>
</comment>
<keyword evidence="7" id="KW-0624">Polysaccharide degradation</keyword>
<keyword evidence="4" id="KW-0378">Hydrolase</keyword>
<evidence type="ECO:0000313" key="12">
    <source>
        <dbReference type="Proteomes" id="UP000765509"/>
    </source>
</evidence>
<evidence type="ECO:0000259" key="10">
    <source>
        <dbReference type="Pfam" id="PF00723"/>
    </source>
</evidence>
<dbReference type="InterPro" id="IPR008928">
    <property type="entry name" value="6-hairpin_glycosidase_sf"/>
</dbReference>
<evidence type="ECO:0000256" key="4">
    <source>
        <dbReference type="ARBA" id="ARBA00022801"/>
    </source>
</evidence>
<dbReference type="Gene3D" id="1.50.10.10">
    <property type="match status" value="1"/>
</dbReference>
<sequence>MQTISASQVIQSSAVEYLDNVGEPKYEVNGTVFTGLWYRPQNDGPALRATVYMKFASVYRKFEGEKASEFIKNVLYANSNGTWGLIKSKSIQFSVTKTELALHFEDLKFPSSVVSADLEYIANHWQDISFDLWEEVRGHHFFTFSMIYRALREGSSFARQMNDTGAASWYQNQADKVADQLELFWDTKAGYIITGRDLIYTYDKISGLDAGTILAFLHAGTYIPKDLRLGSLKTMKTFQALLNASSSIYPLNPKYQNYTAKPIGRYPEDAYNGTQRGYGNPWFLTTLAMSEYLYRLPSLAGSERFIYQNVGLSAKKVADEFLTIVCQSASINGSLHEEFDRNFGSGVGARDLTWSHVAFLSMNRARSGLPEF</sequence>
<dbReference type="EMBL" id="AVOT02011673">
    <property type="protein sequence ID" value="MBW0492614.1"/>
    <property type="molecule type" value="Genomic_DNA"/>
</dbReference>
<dbReference type="PANTHER" id="PTHR31616:SF9">
    <property type="entry name" value="GLUCOAMYLASE, INTRACELLULAR SPORULATION-SPECIFIC"/>
    <property type="match status" value="1"/>
</dbReference>
<dbReference type="InterPro" id="IPR000165">
    <property type="entry name" value="Glucoamylase"/>
</dbReference>
<dbReference type="GO" id="GO:0000324">
    <property type="term" value="C:fungal-type vacuole"/>
    <property type="evidence" value="ECO:0007669"/>
    <property type="project" value="TreeGrafter"/>
</dbReference>
<dbReference type="AlphaFoldDB" id="A0A9Q3CWK8"/>
<evidence type="ECO:0000256" key="9">
    <source>
        <dbReference type="ARBA" id="ARBA00033473"/>
    </source>
</evidence>
<protein>
    <recommendedName>
        <fullName evidence="3">glucan 1,4-alpha-glucosidase</fullName>
        <ecNumber evidence="3">3.2.1.3</ecNumber>
    </recommendedName>
    <alternativeName>
        <fullName evidence="9">1,4-alpha-D-glucan glucohydrolase</fullName>
    </alternativeName>
    <alternativeName>
        <fullName evidence="8">Glucan 1,4-alpha-glucosidase</fullName>
    </alternativeName>
</protein>
<proteinExistence type="inferred from homology"/>
<dbReference type="GO" id="GO:0004339">
    <property type="term" value="F:glucan 1,4-alpha-glucosidase activity"/>
    <property type="evidence" value="ECO:0007669"/>
    <property type="project" value="UniProtKB-EC"/>
</dbReference>
<dbReference type="Proteomes" id="UP000765509">
    <property type="component" value="Unassembled WGS sequence"/>
</dbReference>
<keyword evidence="5" id="KW-0119">Carbohydrate metabolism</keyword>
<dbReference type="EC" id="3.2.1.3" evidence="3"/>
<evidence type="ECO:0000256" key="7">
    <source>
        <dbReference type="ARBA" id="ARBA00023326"/>
    </source>
</evidence>